<dbReference type="PANTHER" id="PTHR43800">
    <property type="entry name" value="PEPTIDYL-LYSINE N-ACETYLTRANSFERASE YJAB"/>
    <property type="match status" value="1"/>
</dbReference>
<gene>
    <name evidence="4" type="ORF">LT85_1302</name>
</gene>
<evidence type="ECO:0000256" key="2">
    <source>
        <dbReference type="ARBA" id="ARBA00023315"/>
    </source>
</evidence>
<evidence type="ECO:0000259" key="3">
    <source>
        <dbReference type="PROSITE" id="PS51186"/>
    </source>
</evidence>
<dbReference type="HOGENOM" id="CLU_193615_1_0_4"/>
<evidence type="ECO:0000313" key="4">
    <source>
        <dbReference type="EMBL" id="AIY40460.1"/>
    </source>
</evidence>
<accession>A0A0A1F9K2</accession>
<keyword evidence="2 4" id="KW-0012">Acyltransferase</keyword>
<dbReference type="Proteomes" id="UP000030302">
    <property type="component" value="Chromosome"/>
</dbReference>
<dbReference type="EMBL" id="CP009962">
    <property type="protein sequence ID" value="AIY40460.1"/>
    <property type="molecule type" value="Genomic_DNA"/>
</dbReference>
<evidence type="ECO:0000256" key="1">
    <source>
        <dbReference type="ARBA" id="ARBA00022679"/>
    </source>
</evidence>
<dbReference type="PANTHER" id="PTHR43800:SF1">
    <property type="entry name" value="PEPTIDYL-LYSINE N-ACETYLTRANSFERASE YJAB"/>
    <property type="match status" value="1"/>
</dbReference>
<dbReference type="STRING" id="279058.LT85_1302"/>
<protein>
    <submittedName>
        <fullName evidence="4">Acetyltransferase</fullName>
        <ecNumber evidence="4">2.3.1.-</ecNumber>
    </submittedName>
</protein>
<dbReference type="SUPFAM" id="SSF55729">
    <property type="entry name" value="Acyl-CoA N-acyltransferases (Nat)"/>
    <property type="match status" value="1"/>
</dbReference>
<sequence length="85" mass="9362">MGITEKNIDTLFVHAEGRGAGFGKALIQHAISLQPELTVDVNEQNSAARGFYLHMGFVQMGRSDLDSEGRPYPLLHLRSSASKNY</sequence>
<dbReference type="Gene3D" id="3.40.630.30">
    <property type="match status" value="1"/>
</dbReference>
<dbReference type="CDD" id="cd04301">
    <property type="entry name" value="NAT_SF"/>
    <property type="match status" value="1"/>
</dbReference>
<dbReference type="Pfam" id="PF13508">
    <property type="entry name" value="Acetyltransf_7"/>
    <property type="match status" value="1"/>
</dbReference>
<feature type="domain" description="N-acetyltransferase" evidence="3">
    <location>
        <begin position="1"/>
        <end position="79"/>
    </location>
</feature>
<evidence type="ECO:0000313" key="5">
    <source>
        <dbReference type="Proteomes" id="UP000030302"/>
    </source>
</evidence>
<keyword evidence="5" id="KW-1185">Reference proteome</keyword>
<dbReference type="AlphaFoldDB" id="A0A0A1F9K2"/>
<dbReference type="KEGG" id="care:LT85_1302"/>
<dbReference type="EC" id="2.3.1.-" evidence="4"/>
<organism evidence="4 5">
    <name type="scientific">Collimonas arenae</name>
    <dbReference type="NCBI Taxonomy" id="279058"/>
    <lineage>
        <taxon>Bacteria</taxon>
        <taxon>Pseudomonadati</taxon>
        <taxon>Pseudomonadota</taxon>
        <taxon>Betaproteobacteria</taxon>
        <taxon>Burkholderiales</taxon>
        <taxon>Oxalobacteraceae</taxon>
        <taxon>Collimonas</taxon>
    </lineage>
</organism>
<dbReference type="InterPro" id="IPR000182">
    <property type="entry name" value="GNAT_dom"/>
</dbReference>
<keyword evidence="1 4" id="KW-0808">Transferase</keyword>
<proteinExistence type="predicted"/>
<dbReference type="GO" id="GO:0016747">
    <property type="term" value="F:acyltransferase activity, transferring groups other than amino-acyl groups"/>
    <property type="evidence" value="ECO:0007669"/>
    <property type="project" value="InterPro"/>
</dbReference>
<dbReference type="PROSITE" id="PS51186">
    <property type="entry name" value="GNAT"/>
    <property type="match status" value="1"/>
</dbReference>
<name>A0A0A1F9K2_9BURK</name>
<reference evidence="5" key="1">
    <citation type="journal article" date="2014" name="Soil Biol. Biochem.">
        <title>Structure and function of bacterial communities in ageing soils: Insights from the Mendocino ecological staircase.</title>
        <authorList>
            <person name="Uroz S."/>
            <person name="Tech J.J."/>
            <person name="Sawaya N.A."/>
            <person name="Frey-Klett P."/>
            <person name="Leveau J.H.J."/>
        </authorList>
    </citation>
    <scope>NUCLEOTIDE SEQUENCE [LARGE SCALE GENOMIC DNA]</scope>
    <source>
        <strain evidence="5">Cal35</strain>
    </source>
</reference>
<dbReference type="InterPro" id="IPR016181">
    <property type="entry name" value="Acyl_CoA_acyltransferase"/>
</dbReference>